<protein>
    <submittedName>
        <fullName evidence="1">Uncharacterized protein</fullName>
    </submittedName>
</protein>
<accession>X1U0R4</accession>
<dbReference type="EMBL" id="BARW01032243">
    <property type="protein sequence ID" value="GAJ11138.1"/>
    <property type="molecule type" value="Genomic_DNA"/>
</dbReference>
<gene>
    <name evidence="1" type="ORF">S12H4_51081</name>
</gene>
<organism evidence="1">
    <name type="scientific">marine sediment metagenome</name>
    <dbReference type="NCBI Taxonomy" id="412755"/>
    <lineage>
        <taxon>unclassified sequences</taxon>
        <taxon>metagenomes</taxon>
        <taxon>ecological metagenomes</taxon>
    </lineage>
</organism>
<comment type="caution">
    <text evidence="1">The sequence shown here is derived from an EMBL/GenBank/DDBJ whole genome shotgun (WGS) entry which is preliminary data.</text>
</comment>
<proteinExistence type="predicted"/>
<name>X1U0R4_9ZZZZ</name>
<reference evidence="1" key="1">
    <citation type="journal article" date="2014" name="Front. Microbiol.">
        <title>High frequency of phylogenetically diverse reductive dehalogenase-homologous genes in deep subseafloor sedimentary metagenomes.</title>
        <authorList>
            <person name="Kawai M."/>
            <person name="Futagami T."/>
            <person name="Toyoda A."/>
            <person name="Takaki Y."/>
            <person name="Nishi S."/>
            <person name="Hori S."/>
            <person name="Arai W."/>
            <person name="Tsubouchi T."/>
            <person name="Morono Y."/>
            <person name="Uchiyama I."/>
            <person name="Ito T."/>
            <person name="Fujiyama A."/>
            <person name="Inagaki F."/>
            <person name="Takami H."/>
        </authorList>
    </citation>
    <scope>NUCLEOTIDE SEQUENCE</scope>
    <source>
        <strain evidence="1">Expedition CK06-06</strain>
    </source>
</reference>
<dbReference type="AlphaFoldDB" id="X1U0R4"/>
<sequence>PTIISQALNGKKDIKLGNLDSSRDRMILLP</sequence>
<evidence type="ECO:0000313" key="1">
    <source>
        <dbReference type="EMBL" id="GAJ11138.1"/>
    </source>
</evidence>
<feature type="non-terminal residue" evidence="1">
    <location>
        <position position="1"/>
    </location>
</feature>